<dbReference type="Pfam" id="PF17765">
    <property type="entry name" value="MLTR_LBD"/>
    <property type="match status" value="1"/>
</dbReference>
<dbReference type="Proteomes" id="UP001142291">
    <property type="component" value="Unassembled WGS sequence"/>
</dbReference>
<dbReference type="CDD" id="cd00093">
    <property type="entry name" value="HTH_XRE"/>
    <property type="match status" value="1"/>
</dbReference>
<proteinExistence type="predicted"/>
<dbReference type="SUPFAM" id="SSF47413">
    <property type="entry name" value="lambda repressor-like DNA-binding domains"/>
    <property type="match status" value="1"/>
</dbReference>
<evidence type="ECO:0000313" key="3">
    <source>
        <dbReference type="Proteomes" id="UP001142291"/>
    </source>
</evidence>
<feature type="domain" description="HTH cro/C1-type" evidence="1">
    <location>
        <begin position="31"/>
        <end position="82"/>
    </location>
</feature>
<protein>
    <submittedName>
        <fullName evidence="2">Transcriptional regulator</fullName>
    </submittedName>
</protein>
<dbReference type="PROSITE" id="PS50943">
    <property type="entry name" value="HTH_CROC1"/>
    <property type="match status" value="1"/>
</dbReference>
<dbReference type="InterPro" id="IPR001387">
    <property type="entry name" value="Cro/C1-type_HTH"/>
</dbReference>
<dbReference type="Pfam" id="PF13560">
    <property type="entry name" value="HTH_31"/>
    <property type="match status" value="1"/>
</dbReference>
<accession>A0A9W6M523</accession>
<dbReference type="GO" id="GO:0003677">
    <property type="term" value="F:DNA binding"/>
    <property type="evidence" value="ECO:0007669"/>
    <property type="project" value="InterPro"/>
</dbReference>
<dbReference type="InterPro" id="IPR041413">
    <property type="entry name" value="MLTR_LBD"/>
</dbReference>
<reference evidence="2" key="1">
    <citation type="journal article" date="2014" name="Int. J. Syst. Evol. Microbiol.">
        <title>Complete genome sequence of Corynebacterium casei LMG S-19264T (=DSM 44701T), isolated from a smear-ripened cheese.</title>
        <authorList>
            <consortium name="US DOE Joint Genome Institute (JGI-PGF)"/>
            <person name="Walter F."/>
            <person name="Albersmeier A."/>
            <person name="Kalinowski J."/>
            <person name="Ruckert C."/>
        </authorList>
    </citation>
    <scope>NUCLEOTIDE SEQUENCE</scope>
    <source>
        <strain evidence="2">VKM Ac-1940</strain>
    </source>
</reference>
<evidence type="ECO:0000313" key="2">
    <source>
        <dbReference type="EMBL" id="GLJ94185.1"/>
    </source>
</evidence>
<comment type="caution">
    <text evidence="2">The sequence shown here is derived from an EMBL/GenBank/DDBJ whole genome shotgun (WGS) entry which is preliminary data.</text>
</comment>
<dbReference type="Gene3D" id="3.30.450.180">
    <property type="match status" value="1"/>
</dbReference>
<organism evidence="2 3">
    <name type="scientific">Microbacterium dextranolyticum</name>
    <dbReference type="NCBI Taxonomy" id="36806"/>
    <lineage>
        <taxon>Bacteria</taxon>
        <taxon>Bacillati</taxon>
        <taxon>Actinomycetota</taxon>
        <taxon>Actinomycetes</taxon>
        <taxon>Micrococcales</taxon>
        <taxon>Microbacteriaceae</taxon>
        <taxon>Microbacterium</taxon>
    </lineage>
</organism>
<dbReference type="AlphaFoldDB" id="A0A9W6M523"/>
<gene>
    <name evidence="2" type="ORF">GCM10017591_02460</name>
</gene>
<dbReference type="InterPro" id="IPR010982">
    <property type="entry name" value="Lambda_DNA-bd_dom_sf"/>
</dbReference>
<dbReference type="Gene3D" id="1.10.260.40">
    <property type="entry name" value="lambda repressor-like DNA-binding domains"/>
    <property type="match status" value="1"/>
</dbReference>
<name>A0A9W6M523_9MICO</name>
<dbReference type="PANTHER" id="PTHR35010:SF2">
    <property type="entry name" value="BLL4672 PROTEIN"/>
    <property type="match status" value="1"/>
</dbReference>
<dbReference type="SMART" id="SM00530">
    <property type="entry name" value="HTH_XRE"/>
    <property type="match status" value="1"/>
</dbReference>
<evidence type="ECO:0000259" key="1">
    <source>
        <dbReference type="PROSITE" id="PS50943"/>
    </source>
</evidence>
<keyword evidence="3" id="KW-1185">Reference proteome</keyword>
<reference evidence="2" key="2">
    <citation type="submission" date="2023-01" db="EMBL/GenBank/DDBJ databases">
        <authorList>
            <person name="Sun Q."/>
            <person name="Evtushenko L."/>
        </authorList>
    </citation>
    <scope>NUCLEOTIDE SEQUENCE</scope>
    <source>
        <strain evidence="2">VKM Ac-1940</strain>
    </source>
</reference>
<dbReference type="RefSeq" id="WP_204962699.1">
    <property type="nucleotide sequence ID" value="NZ_BAAAUR010000002.1"/>
</dbReference>
<dbReference type="EMBL" id="BSER01000001">
    <property type="protein sequence ID" value="GLJ94185.1"/>
    <property type="molecule type" value="Genomic_DNA"/>
</dbReference>
<dbReference type="PANTHER" id="PTHR35010">
    <property type="entry name" value="BLL4672 PROTEIN-RELATED"/>
    <property type="match status" value="1"/>
</dbReference>
<sequence>MTGRAELAAFLRARREALRPEDVGLGRGPRRRAEGLRREEVAALSHMSADYYTRIEQNRGPQPSPAMLAAIAQGLHLSLDERDHVFRLAGHRAPERGPSGGHISPGLLRIFDRLHDTPAEIVSELGETLRQTPLGVALSGPLTDFQGEQRSIGFRWFTDPGARLRYAPEDRDALGRVFVANLRRVAGLRGPASRAAHYAEALQERSAEFRALWDEGQVATPPEAVKRFLHPEVGLIELTCQRLIDPDQSHALLVYTAAPGSESQDKLDLLAVIAAAGV</sequence>